<dbReference type="RefSeq" id="WP_114466845.1">
    <property type="nucleotide sequence ID" value="NZ_QPJK01000001.1"/>
</dbReference>
<dbReference type="Proteomes" id="UP000252884">
    <property type="component" value="Unassembled WGS sequence"/>
</dbReference>
<keyword evidence="1 5" id="KW-0597">Phosphoprotein</keyword>
<evidence type="ECO:0000256" key="1">
    <source>
        <dbReference type="ARBA" id="ARBA00022553"/>
    </source>
</evidence>
<feature type="modified residue" description="4-aspartylphosphate" evidence="5">
    <location>
        <position position="55"/>
    </location>
</feature>
<keyword evidence="9" id="KW-1185">Reference proteome</keyword>
<dbReference type="InterPro" id="IPR039420">
    <property type="entry name" value="WalR-like"/>
</dbReference>
<dbReference type="InterPro" id="IPR016032">
    <property type="entry name" value="Sig_transdc_resp-reg_C-effctor"/>
</dbReference>
<dbReference type="InterPro" id="IPR001789">
    <property type="entry name" value="Sig_transdc_resp-reg_receiver"/>
</dbReference>
<dbReference type="InterPro" id="IPR011006">
    <property type="entry name" value="CheY-like_superfamily"/>
</dbReference>
<dbReference type="GO" id="GO:0003677">
    <property type="term" value="F:DNA binding"/>
    <property type="evidence" value="ECO:0007669"/>
    <property type="project" value="UniProtKB-KW"/>
</dbReference>
<accession>A0A368Y880</accession>
<reference evidence="8 9" key="1">
    <citation type="submission" date="2018-07" db="EMBL/GenBank/DDBJ databases">
        <title>Genomic Encyclopedia of Type Strains, Phase IV (KMG-IV): sequencing the most valuable type-strain genomes for metagenomic binning, comparative biology and taxonomic classification.</title>
        <authorList>
            <person name="Goeker M."/>
        </authorList>
    </citation>
    <scope>NUCLEOTIDE SEQUENCE [LARGE SCALE GENOMIC DNA]</scope>
    <source>
        <strain evidence="8 9">DSM 21634</strain>
    </source>
</reference>
<evidence type="ECO:0000259" key="6">
    <source>
        <dbReference type="PROSITE" id="PS50043"/>
    </source>
</evidence>
<keyword evidence="3" id="KW-0238">DNA-binding</keyword>
<dbReference type="SMART" id="SM00421">
    <property type="entry name" value="HTH_LUXR"/>
    <property type="match status" value="1"/>
</dbReference>
<dbReference type="SMART" id="SM00448">
    <property type="entry name" value="REC"/>
    <property type="match status" value="1"/>
</dbReference>
<dbReference type="Gene3D" id="3.40.50.2300">
    <property type="match status" value="1"/>
</dbReference>
<feature type="domain" description="Response regulatory" evidence="7">
    <location>
        <begin position="4"/>
        <end position="120"/>
    </location>
</feature>
<dbReference type="PROSITE" id="PS50110">
    <property type="entry name" value="RESPONSE_REGULATORY"/>
    <property type="match status" value="1"/>
</dbReference>
<dbReference type="PRINTS" id="PR00038">
    <property type="entry name" value="HTHLUXR"/>
</dbReference>
<dbReference type="CDD" id="cd17535">
    <property type="entry name" value="REC_NarL-like"/>
    <property type="match status" value="1"/>
</dbReference>
<evidence type="ECO:0000256" key="5">
    <source>
        <dbReference type="PROSITE-ProRule" id="PRU00169"/>
    </source>
</evidence>
<protein>
    <submittedName>
        <fullName evidence="8">LuxR family two component transcriptional regulator</fullName>
    </submittedName>
</protein>
<evidence type="ECO:0000256" key="2">
    <source>
        <dbReference type="ARBA" id="ARBA00023015"/>
    </source>
</evidence>
<dbReference type="GO" id="GO:0006355">
    <property type="term" value="P:regulation of DNA-templated transcription"/>
    <property type="evidence" value="ECO:0007669"/>
    <property type="project" value="InterPro"/>
</dbReference>
<keyword evidence="2" id="KW-0805">Transcription regulation</keyword>
<evidence type="ECO:0000256" key="4">
    <source>
        <dbReference type="ARBA" id="ARBA00023163"/>
    </source>
</evidence>
<dbReference type="CDD" id="cd06170">
    <property type="entry name" value="LuxR_C_like"/>
    <property type="match status" value="1"/>
</dbReference>
<dbReference type="PROSITE" id="PS50043">
    <property type="entry name" value="HTH_LUXR_2"/>
    <property type="match status" value="1"/>
</dbReference>
<dbReference type="OrthoDB" id="3374006at2"/>
<name>A0A368Y880_9BURK</name>
<feature type="domain" description="HTH luxR-type" evidence="6">
    <location>
        <begin position="146"/>
        <end position="211"/>
    </location>
</feature>
<dbReference type="Pfam" id="PF00196">
    <property type="entry name" value="GerE"/>
    <property type="match status" value="1"/>
</dbReference>
<dbReference type="AlphaFoldDB" id="A0A368Y880"/>
<comment type="caution">
    <text evidence="8">The sequence shown here is derived from an EMBL/GenBank/DDBJ whole genome shotgun (WGS) entry which is preliminary data.</text>
</comment>
<evidence type="ECO:0000313" key="9">
    <source>
        <dbReference type="Proteomes" id="UP000252884"/>
    </source>
</evidence>
<dbReference type="SUPFAM" id="SSF52172">
    <property type="entry name" value="CheY-like"/>
    <property type="match status" value="1"/>
</dbReference>
<dbReference type="PROSITE" id="PS00622">
    <property type="entry name" value="HTH_LUXR_1"/>
    <property type="match status" value="1"/>
</dbReference>
<dbReference type="Pfam" id="PF00072">
    <property type="entry name" value="Response_reg"/>
    <property type="match status" value="1"/>
</dbReference>
<evidence type="ECO:0000256" key="3">
    <source>
        <dbReference type="ARBA" id="ARBA00023125"/>
    </source>
</evidence>
<dbReference type="PANTHER" id="PTHR43214:SF41">
    <property type="entry name" value="NITRATE_NITRITE RESPONSE REGULATOR PROTEIN NARP"/>
    <property type="match status" value="1"/>
</dbReference>
<dbReference type="PANTHER" id="PTHR43214">
    <property type="entry name" value="TWO-COMPONENT RESPONSE REGULATOR"/>
    <property type="match status" value="1"/>
</dbReference>
<organism evidence="8 9">
    <name type="scientific">Pseudorhodoferax soli</name>
    <dbReference type="NCBI Taxonomy" id="545864"/>
    <lineage>
        <taxon>Bacteria</taxon>
        <taxon>Pseudomonadati</taxon>
        <taxon>Pseudomonadota</taxon>
        <taxon>Betaproteobacteria</taxon>
        <taxon>Burkholderiales</taxon>
        <taxon>Comamonadaceae</taxon>
    </lineage>
</organism>
<dbReference type="InterPro" id="IPR058245">
    <property type="entry name" value="NreC/VraR/RcsB-like_REC"/>
</dbReference>
<proteinExistence type="predicted"/>
<keyword evidence="4" id="KW-0804">Transcription</keyword>
<dbReference type="EMBL" id="QPJK01000001">
    <property type="protein sequence ID" value="RCW76463.1"/>
    <property type="molecule type" value="Genomic_DNA"/>
</dbReference>
<dbReference type="InterPro" id="IPR000792">
    <property type="entry name" value="Tscrpt_reg_LuxR_C"/>
</dbReference>
<dbReference type="GO" id="GO:0000160">
    <property type="term" value="P:phosphorelay signal transduction system"/>
    <property type="evidence" value="ECO:0007669"/>
    <property type="project" value="InterPro"/>
</dbReference>
<evidence type="ECO:0000259" key="7">
    <source>
        <dbReference type="PROSITE" id="PS50110"/>
    </source>
</evidence>
<gene>
    <name evidence="8" type="ORF">DES41_1011069</name>
</gene>
<evidence type="ECO:0000313" key="8">
    <source>
        <dbReference type="EMBL" id="RCW76463.1"/>
    </source>
</evidence>
<dbReference type="SUPFAM" id="SSF46894">
    <property type="entry name" value="C-terminal effector domain of the bipartite response regulators"/>
    <property type="match status" value="1"/>
</dbReference>
<sequence length="227" mass="24753">MAIRVVLADDHRIVRDGLCALLARETDIEVVGQADDGLAAVRLARQLQPDVVVTDVSMPGLNGVEAIRRIRADAPAVRVLCLSVHAESRMVLAVLEAGASGYVLKDDSYDDLALAIRKAMSDQVHLSAELVGLVVNAVRGRGQPHQDGHASVLTPREREMVQLLSEGLSTQQIADRLHVSPKTVATHREHVMQKLEICSLAELTRFALREGLSSLELPWRTSARMPI</sequence>